<reference evidence="1" key="1">
    <citation type="submission" date="2019-05" db="EMBL/GenBank/DDBJ databases">
        <title>Another draft genome of Portunus trituberculatus and its Hox gene families provides insights of decapod evolution.</title>
        <authorList>
            <person name="Jeong J.-H."/>
            <person name="Song I."/>
            <person name="Kim S."/>
            <person name="Choi T."/>
            <person name="Kim D."/>
            <person name="Ryu S."/>
            <person name="Kim W."/>
        </authorList>
    </citation>
    <scope>NUCLEOTIDE SEQUENCE [LARGE SCALE GENOMIC DNA]</scope>
    <source>
        <tissue evidence="1">Muscle</tissue>
    </source>
</reference>
<comment type="caution">
    <text evidence="1">The sequence shown here is derived from an EMBL/GenBank/DDBJ whole genome shotgun (WGS) entry which is preliminary data.</text>
</comment>
<keyword evidence="2" id="KW-1185">Reference proteome</keyword>
<protein>
    <submittedName>
        <fullName evidence="1">Uncharacterized protein</fullName>
    </submittedName>
</protein>
<sequence length="130" mass="14835">MTAIQQHHYRGLSTSADRDRRLMLCPSRRRDTDHLMCSLPQPNDSPTRAKKIITARQVRSRLHSATHYENAFALPFLRRRVEVRARQAAIPAEGKGALRGKIQKGARQTLHLTFIIAYPDGARERESPLV</sequence>
<accession>A0A5B7HC96</accession>
<gene>
    <name evidence="1" type="ORF">E2C01_061916</name>
</gene>
<organism evidence="1 2">
    <name type="scientific">Portunus trituberculatus</name>
    <name type="common">Swimming crab</name>
    <name type="synonym">Neptunus trituberculatus</name>
    <dbReference type="NCBI Taxonomy" id="210409"/>
    <lineage>
        <taxon>Eukaryota</taxon>
        <taxon>Metazoa</taxon>
        <taxon>Ecdysozoa</taxon>
        <taxon>Arthropoda</taxon>
        <taxon>Crustacea</taxon>
        <taxon>Multicrustacea</taxon>
        <taxon>Malacostraca</taxon>
        <taxon>Eumalacostraca</taxon>
        <taxon>Eucarida</taxon>
        <taxon>Decapoda</taxon>
        <taxon>Pleocyemata</taxon>
        <taxon>Brachyura</taxon>
        <taxon>Eubrachyura</taxon>
        <taxon>Portunoidea</taxon>
        <taxon>Portunidae</taxon>
        <taxon>Portuninae</taxon>
        <taxon>Portunus</taxon>
    </lineage>
</organism>
<dbReference type="AlphaFoldDB" id="A0A5B7HC96"/>
<name>A0A5B7HC96_PORTR</name>
<dbReference type="EMBL" id="VSRR010026682">
    <property type="protein sequence ID" value="MPC67733.1"/>
    <property type="molecule type" value="Genomic_DNA"/>
</dbReference>
<proteinExistence type="predicted"/>
<evidence type="ECO:0000313" key="1">
    <source>
        <dbReference type="EMBL" id="MPC67733.1"/>
    </source>
</evidence>
<evidence type="ECO:0000313" key="2">
    <source>
        <dbReference type="Proteomes" id="UP000324222"/>
    </source>
</evidence>
<dbReference type="Proteomes" id="UP000324222">
    <property type="component" value="Unassembled WGS sequence"/>
</dbReference>